<dbReference type="Gene3D" id="3.30.2310.20">
    <property type="entry name" value="RelE-like"/>
    <property type="match status" value="1"/>
</dbReference>
<dbReference type="Proteomes" id="UP001138768">
    <property type="component" value="Unassembled WGS sequence"/>
</dbReference>
<protein>
    <recommendedName>
        <fullName evidence="3">Type II toxin-antitoxin system RelE/ParE family toxin</fullName>
    </recommendedName>
</protein>
<proteinExistence type="predicted"/>
<accession>A0A9X0WCJ6</accession>
<dbReference type="Pfam" id="PF05973">
    <property type="entry name" value="Gp49"/>
    <property type="match status" value="1"/>
</dbReference>
<organism evidence="1 2">
    <name type="scientific">Lamprobacter modestohalophilus</name>
    <dbReference type="NCBI Taxonomy" id="1064514"/>
    <lineage>
        <taxon>Bacteria</taxon>
        <taxon>Pseudomonadati</taxon>
        <taxon>Pseudomonadota</taxon>
        <taxon>Gammaproteobacteria</taxon>
        <taxon>Chromatiales</taxon>
        <taxon>Chromatiaceae</taxon>
        <taxon>Lamprobacter</taxon>
    </lineage>
</organism>
<dbReference type="RefSeq" id="WP_200249408.1">
    <property type="nucleotide sequence ID" value="NZ_NRRY01000060.1"/>
</dbReference>
<gene>
    <name evidence="1" type="ORF">CKO42_22620</name>
</gene>
<dbReference type="InterPro" id="IPR035093">
    <property type="entry name" value="RelE/ParE_toxin_dom_sf"/>
</dbReference>
<dbReference type="InterPro" id="IPR009241">
    <property type="entry name" value="HigB-like"/>
</dbReference>
<sequence>MTNTTRPISWIKAAQKDFQKFPEPVRLDGLRGLTIAAAGRKADHVKPLQGFDDNVLEIVLRHRGDAYRVIYAVQIGEDIWVLHAFKKKSKTGIKTPKHEIDLVHDRIIRLKEALK</sequence>
<dbReference type="EMBL" id="NRRY01000060">
    <property type="protein sequence ID" value="MBK1621162.1"/>
    <property type="molecule type" value="Genomic_DNA"/>
</dbReference>
<comment type="caution">
    <text evidence="1">The sequence shown here is derived from an EMBL/GenBank/DDBJ whole genome shotgun (WGS) entry which is preliminary data.</text>
</comment>
<evidence type="ECO:0008006" key="3">
    <source>
        <dbReference type="Google" id="ProtNLM"/>
    </source>
</evidence>
<reference evidence="1 2" key="1">
    <citation type="journal article" date="2020" name="Microorganisms">
        <title>Osmotic Adaptation and Compatible Solute Biosynthesis of Phototrophic Bacteria as Revealed from Genome Analyses.</title>
        <authorList>
            <person name="Imhoff J.F."/>
            <person name="Rahn T."/>
            <person name="Kunzel S."/>
            <person name="Keller A."/>
            <person name="Neulinger S.C."/>
        </authorList>
    </citation>
    <scope>NUCLEOTIDE SEQUENCE [LARGE SCALE GENOMIC DNA]</scope>
    <source>
        <strain evidence="1 2">DSM 25653</strain>
    </source>
</reference>
<name>A0A9X0WCJ6_9GAMM</name>
<evidence type="ECO:0000313" key="2">
    <source>
        <dbReference type="Proteomes" id="UP001138768"/>
    </source>
</evidence>
<keyword evidence="2" id="KW-1185">Reference proteome</keyword>
<evidence type="ECO:0000313" key="1">
    <source>
        <dbReference type="EMBL" id="MBK1621162.1"/>
    </source>
</evidence>
<dbReference type="AlphaFoldDB" id="A0A9X0WCJ6"/>